<organism evidence="2 3">
    <name type="scientific">Winogradskyella litorisediminis</name>
    <dbReference type="NCBI Taxonomy" id="1156618"/>
    <lineage>
        <taxon>Bacteria</taxon>
        <taxon>Pseudomonadati</taxon>
        <taxon>Bacteroidota</taxon>
        <taxon>Flavobacteriia</taxon>
        <taxon>Flavobacteriales</taxon>
        <taxon>Flavobacteriaceae</taxon>
        <taxon>Winogradskyella</taxon>
    </lineage>
</organism>
<reference evidence="3" key="1">
    <citation type="journal article" date="2019" name="Int. J. Syst. Evol. Microbiol.">
        <title>The Global Catalogue of Microorganisms (GCM) 10K type strain sequencing project: providing services to taxonomists for standard genome sequencing and annotation.</title>
        <authorList>
            <consortium name="The Broad Institute Genomics Platform"/>
            <consortium name="The Broad Institute Genome Sequencing Center for Infectious Disease"/>
            <person name="Wu L."/>
            <person name="Ma J."/>
        </authorList>
    </citation>
    <scope>NUCLEOTIDE SEQUENCE [LARGE SCALE GENOMIC DNA]</scope>
    <source>
        <strain evidence="3">CCUG 62215</strain>
    </source>
</reference>
<feature type="compositionally biased region" description="Polar residues" evidence="1">
    <location>
        <begin position="22"/>
        <end position="40"/>
    </location>
</feature>
<gene>
    <name evidence="2" type="ORF">ACFQ1Q_01085</name>
</gene>
<feature type="compositionally biased region" description="Basic and acidic residues" evidence="1">
    <location>
        <begin position="64"/>
        <end position="74"/>
    </location>
</feature>
<protein>
    <submittedName>
        <fullName evidence="2">Uncharacterized protein</fullName>
    </submittedName>
</protein>
<comment type="caution">
    <text evidence="2">The sequence shown here is derived from an EMBL/GenBank/DDBJ whole genome shotgun (WGS) entry which is preliminary data.</text>
</comment>
<dbReference type="Proteomes" id="UP001597013">
    <property type="component" value="Unassembled WGS sequence"/>
</dbReference>
<feature type="region of interest" description="Disordered" evidence="1">
    <location>
        <begin position="1"/>
        <end position="96"/>
    </location>
</feature>
<name>A0ABW3N5J8_9FLAO</name>
<evidence type="ECO:0000313" key="3">
    <source>
        <dbReference type="Proteomes" id="UP001597013"/>
    </source>
</evidence>
<proteinExistence type="predicted"/>
<accession>A0ABW3N5J8</accession>
<sequence length="96" mass="10639">MKPNNKELYNSDVTKEDLNALGSKTENQRSAQQGDDAQLSNREKPVDFTGKNLDVPGRVSANENTKRLNDEENNLHSQGSGHNDHLEDNANHSPKA</sequence>
<dbReference type="EMBL" id="JBHTJL010000003">
    <property type="protein sequence ID" value="MFD1061821.1"/>
    <property type="molecule type" value="Genomic_DNA"/>
</dbReference>
<evidence type="ECO:0000313" key="2">
    <source>
        <dbReference type="EMBL" id="MFD1061821.1"/>
    </source>
</evidence>
<keyword evidence="3" id="KW-1185">Reference proteome</keyword>
<evidence type="ECO:0000256" key="1">
    <source>
        <dbReference type="SAM" id="MobiDB-lite"/>
    </source>
</evidence>
<dbReference type="RefSeq" id="WP_386127088.1">
    <property type="nucleotide sequence ID" value="NZ_JBHTJL010000003.1"/>
</dbReference>